<evidence type="ECO:0000313" key="4">
    <source>
        <dbReference type="EMBL" id="MDQ0275455.1"/>
    </source>
</evidence>
<comment type="caution">
    <text evidence="4">The sequence shown here is derived from an EMBL/GenBank/DDBJ whole genome shotgun (WGS) entry which is preliminary data.</text>
</comment>
<dbReference type="Proteomes" id="UP001236559">
    <property type="component" value="Unassembled WGS sequence"/>
</dbReference>
<dbReference type="CDD" id="cd22359">
    <property type="entry name" value="SfsA-like_bacterial"/>
    <property type="match status" value="1"/>
</dbReference>
<feature type="domain" description="Sugar fermentation stimulation protein C-terminal" evidence="2">
    <location>
        <begin position="80"/>
        <end position="214"/>
    </location>
</feature>
<dbReference type="PANTHER" id="PTHR30545:SF2">
    <property type="entry name" value="SUGAR FERMENTATION STIMULATION PROTEIN A"/>
    <property type="match status" value="1"/>
</dbReference>
<protein>
    <recommendedName>
        <fullName evidence="1">Sugar fermentation stimulation protein homolog</fullName>
    </recommendedName>
</protein>
<feature type="domain" description="SfsA N-terminal OB" evidence="3">
    <location>
        <begin position="12"/>
        <end position="77"/>
    </location>
</feature>
<organism evidence="4 5">
    <name type="scientific">Peptoniphilus koenoeneniae</name>
    <dbReference type="NCBI Taxonomy" id="507751"/>
    <lineage>
        <taxon>Bacteria</taxon>
        <taxon>Bacillati</taxon>
        <taxon>Bacillota</taxon>
        <taxon>Tissierellia</taxon>
        <taxon>Tissierellales</taxon>
        <taxon>Peptoniphilaceae</taxon>
        <taxon>Peptoniphilus</taxon>
    </lineage>
</organism>
<comment type="similarity">
    <text evidence="1">Belongs to the SfsA family.</text>
</comment>
<dbReference type="InterPro" id="IPR005224">
    <property type="entry name" value="SfsA"/>
</dbReference>
<dbReference type="Gene3D" id="3.40.1350.60">
    <property type="match status" value="1"/>
</dbReference>
<reference evidence="4 5" key="1">
    <citation type="submission" date="2023-07" db="EMBL/GenBank/DDBJ databases">
        <title>Genomic Encyclopedia of Type Strains, Phase IV (KMG-IV): sequencing the most valuable type-strain genomes for metagenomic binning, comparative biology and taxonomic classification.</title>
        <authorList>
            <person name="Goeker M."/>
        </authorList>
    </citation>
    <scope>NUCLEOTIDE SEQUENCE [LARGE SCALE GENOMIC DNA]</scope>
    <source>
        <strain evidence="4 5">DSM 22616</strain>
    </source>
</reference>
<dbReference type="HAMAP" id="MF_00095">
    <property type="entry name" value="SfsA"/>
    <property type="match status" value="1"/>
</dbReference>
<dbReference type="PANTHER" id="PTHR30545">
    <property type="entry name" value="SUGAR FERMENTATION STIMULATION PROTEIN A"/>
    <property type="match status" value="1"/>
</dbReference>
<sequence>MKYKNIKEGIFLERQNRFIGFAKIDGHIERVHIPNTGRCKEILRKDARVLLEKSDLKTRKTKYSLVSAYKENILINIDSQAPNKIVEEAIKSGKIFPQYKNSYRREVKFLNSRFDFAFYKEKDLCGFCEVKGVTLEENGLAMFPDAPTLRGKKHLLELIEARKRGLDANVLFLIQFKGADSFKANGERDEAFAKTLKKAKEAGVKIHVYDSKVTFDQVEFSEKIKYEI</sequence>
<evidence type="ECO:0000256" key="1">
    <source>
        <dbReference type="HAMAP-Rule" id="MF_00095"/>
    </source>
</evidence>
<dbReference type="Gene3D" id="2.40.50.580">
    <property type="match status" value="1"/>
</dbReference>
<dbReference type="NCBIfam" id="TIGR00230">
    <property type="entry name" value="sfsA"/>
    <property type="match status" value="1"/>
</dbReference>
<accession>A0ABU0AW10</accession>
<gene>
    <name evidence="1" type="primary">sfsA</name>
    <name evidence="4" type="ORF">J2S72_001482</name>
</gene>
<dbReference type="Pfam" id="PF03749">
    <property type="entry name" value="SfsA"/>
    <property type="match status" value="1"/>
</dbReference>
<dbReference type="RefSeq" id="WP_023055941.1">
    <property type="nucleotide sequence ID" value="NZ_JAUSTN010000007.1"/>
</dbReference>
<dbReference type="Pfam" id="PF17746">
    <property type="entry name" value="SfsA_N"/>
    <property type="match status" value="1"/>
</dbReference>
<evidence type="ECO:0000313" key="5">
    <source>
        <dbReference type="Proteomes" id="UP001236559"/>
    </source>
</evidence>
<evidence type="ECO:0000259" key="3">
    <source>
        <dbReference type="Pfam" id="PF17746"/>
    </source>
</evidence>
<proteinExistence type="inferred from homology"/>
<name>A0ABU0AW10_9FIRM</name>
<dbReference type="InterPro" id="IPR040452">
    <property type="entry name" value="SfsA_C"/>
</dbReference>
<dbReference type="InterPro" id="IPR041465">
    <property type="entry name" value="SfsA_N"/>
</dbReference>
<evidence type="ECO:0000259" key="2">
    <source>
        <dbReference type="Pfam" id="PF03749"/>
    </source>
</evidence>
<dbReference type="EMBL" id="JAUSTN010000007">
    <property type="protein sequence ID" value="MDQ0275455.1"/>
    <property type="molecule type" value="Genomic_DNA"/>
</dbReference>
<keyword evidence="5" id="KW-1185">Reference proteome</keyword>